<feature type="transmembrane region" description="Helical" evidence="8">
    <location>
        <begin position="334"/>
        <end position="358"/>
    </location>
</feature>
<accession>A0ABP5Z5E3</accession>
<keyword evidence="11" id="KW-1185">Reference proteome</keyword>
<keyword evidence="4 8" id="KW-1133">Transmembrane helix</keyword>
<feature type="transmembrane region" description="Helical" evidence="8">
    <location>
        <begin position="111"/>
        <end position="127"/>
    </location>
</feature>
<dbReference type="PRINTS" id="PR01437">
    <property type="entry name" value="NUOXDRDTASE4"/>
</dbReference>
<proteinExistence type="predicted"/>
<organism evidence="10 11">
    <name type="scientific">Streptomyces graminearus</name>
    <dbReference type="NCBI Taxonomy" id="284030"/>
    <lineage>
        <taxon>Bacteria</taxon>
        <taxon>Bacillati</taxon>
        <taxon>Actinomycetota</taxon>
        <taxon>Actinomycetes</taxon>
        <taxon>Kitasatosporales</taxon>
        <taxon>Streptomycetaceae</taxon>
        <taxon>Streptomyces</taxon>
    </lineage>
</organism>
<protein>
    <submittedName>
        <fullName evidence="10">Proton-conducting transporter membrane subunit</fullName>
    </submittedName>
</protein>
<feature type="transmembrane region" description="Helical" evidence="8">
    <location>
        <begin position="240"/>
        <end position="258"/>
    </location>
</feature>
<feature type="transmembrane region" description="Helical" evidence="8">
    <location>
        <begin position="207"/>
        <end position="228"/>
    </location>
</feature>
<dbReference type="InterPro" id="IPR052175">
    <property type="entry name" value="ComplexI-like_HydComp"/>
</dbReference>
<dbReference type="RefSeq" id="WP_346075490.1">
    <property type="nucleotide sequence ID" value="NZ_BAAATL010000016.1"/>
</dbReference>
<dbReference type="Proteomes" id="UP001501721">
    <property type="component" value="Unassembled WGS sequence"/>
</dbReference>
<dbReference type="PANTHER" id="PTHR42682:SF3">
    <property type="entry name" value="FORMATE HYDROGENLYASE SUBUNIT 3-RELATED"/>
    <property type="match status" value="1"/>
</dbReference>
<feature type="transmembrane region" description="Helical" evidence="8">
    <location>
        <begin position="379"/>
        <end position="401"/>
    </location>
</feature>
<feature type="transmembrane region" description="Helical" evidence="8">
    <location>
        <begin position="421"/>
        <end position="454"/>
    </location>
</feature>
<feature type="transmembrane region" description="Helical" evidence="8">
    <location>
        <begin position="133"/>
        <end position="151"/>
    </location>
</feature>
<feature type="transmembrane region" description="Helical" evidence="8">
    <location>
        <begin position="270"/>
        <end position="292"/>
    </location>
</feature>
<dbReference type="EMBL" id="BAAATL010000016">
    <property type="protein sequence ID" value="GAA2489276.1"/>
    <property type="molecule type" value="Genomic_DNA"/>
</dbReference>
<dbReference type="PANTHER" id="PTHR42682">
    <property type="entry name" value="HYDROGENASE-4 COMPONENT F"/>
    <property type="match status" value="1"/>
</dbReference>
<feature type="transmembrane region" description="Helical" evidence="8">
    <location>
        <begin position="475"/>
        <end position="493"/>
    </location>
</feature>
<gene>
    <name evidence="10" type="ORF">GCM10010422_39510</name>
</gene>
<feature type="domain" description="NADH:quinone oxidoreductase/Mrp antiporter transmembrane" evidence="9">
    <location>
        <begin position="130"/>
        <end position="412"/>
    </location>
</feature>
<dbReference type="Pfam" id="PF00361">
    <property type="entry name" value="Proton_antipo_M"/>
    <property type="match status" value="1"/>
</dbReference>
<feature type="transmembrane region" description="Helical" evidence="8">
    <location>
        <begin position="535"/>
        <end position="555"/>
    </location>
</feature>
<reference evidence="11" key="1">
    <citation type="journal article" date="2019" name="Int. J. Syst. Evol. Microbiol.">
        <title>The Global Catalogue of Microorganisms (GCM) 10K type strain sequencing project: providing services to taxonomists for standard genome sequencing and annotation.</title>
        <authorList>
            <consortium name="The Broad Institute Genomics Platform"/>
            <consortium name="The Broad Institute Genome Sequencing Center for Infectious Disease"/>
            <person name="Wu L."/>
            <person name="Ma J."/>
        </authorList>
    </citation>
    <scope>NUCLEOTIDE SEQUENCE [LARGE SCALE GENOMIC DNA]</scope>
    <source>
        <strain evidence="11">JCM 6923</strain>
    </source>
</reference>
<sequence length="692" mass="71074">MTALIIAGLLLFAAAALIDTLVGPAFKRLRPAQLPYLVCAAGSACLAATGARALVDPGVSVRLSFGAWLGFGTSSLAVDQLTALFWLLTFGVATAACLTAAGWAPRRAAQKGTAACTALVLAAVAVVQGADNAFLFLLAWEALTAGFYLLAGADRTRPDSVAASVTTFVFGKVSGAALLFGLLLLASRSGGFSLAGFAHVPPGLLHGTAWTLLVVAFAIKVGLVPVQVWMPRGYAAAPAGVRAVMAGVAVNAGFYGLWRTLGLLGPPPTWLALTLLLVAAVTALLGIAHAAVQGRLERVIAYSSVENAGLICTGYGVALVGARLDEPRLMAVGLLAATLQAAAHAIAKTLLFAGAACLESVAGTGDLEQLRGMARRLPWAGTGLAIGAITLAGLPPTAGFVSEWFLLESLLQQFRLPHLPYALALAGAGALIALTAGFASVTFVRVVGMTVLGPRTEERLAREPRHLDLGGTGRAGMLLLAVGGLAMAALTPLELRVLARGLSGLVPAAVSGGALKSAWVTQPVYGDFSILSASWLWVTMPLLGAAVVVVLLIGASRGQALRVRRVPAWRSASGGVHGDDQYTPFGYANPTRRILGAILLTRTRTALLAPHSPGGPEPSPGAGVRPAATGAVLGYSSDVMEVVETYVYRPLVRPLRGLVTVAKRLQSGRLDAYLAYMLITLVAVLALVTALA</sequence>
<name>A0ABP5Z5E3_9ACTN</name>
<evidence type="ECO:0000256" key="8">
    <source>
        <dbReference type="SAM" id="Phobius"/>
    </source>
</evidence>
<evidence type="ECO:0000313" key="10">
    <source>
        <dbReference type="EMBL" id="GAA2489276.1"/>
    </source>
</evidence>
<evidence type="ECO:0000313" key="11">
    <source>
        <dbReference type="Proteomes" id="UP001501721"/>
    </source>
</evidence>
<keyword evidence="2" id="KW-1003">Cell membrane</keyword>
<evidence type="ECO:0000256" key="2">
    <source>
        <dbReference type="ARBA" id="ARBA00022475"/>
    </source>
</evidence>
<keyword evidence="3 7" id="KW-0812">Transmembrane</keyword>
<comment type="caution">
    <text evidence="10">The sequence shown here is derived from an EMBL/GenBank/DDBJ whole genome shotgun (WGS) entry which is preliminary data.</text>
</comment>
<keyword evidence="5" id="KW-0560">Oxidoreductase</keyword>
<feature type="transmembrane region" description="Helical" evidence="8">
    <location>
        <begin position="84"/>
        <end position="104"/>
    </location>
</feature>
<evidence type="ECO:0000259" key="9">
    <source>
        <dbReference type="Pfam" id="PF00361"/>
    </source>
</evidence>
<evidence type="ECO:0000256" key="6">
    <source>
        <dbReference type="ARBA" id="ARBA00023136"/>
    </source>
</evidence>
<feature type="transmembrane region" description="Helical" evidence="8">
    <location>
        <begin position="34"/>
        <end position="54"/>
    </location>
</feature>
<evidence type="ECO:0000256" key="4">
    <source>
        <dbReference type="ARBA" id="ARBA00022989"/>
    </source>
</evidence>
<feature type="transmembrane region" description="Helical" evidence="8">
    <location>
        <begin position="163"/>
        <end position="187"/>
    </location>
</feature>
<feature type="transmembrane region" description="Helical" evidence="8">
    <location>
        <begin position="299"/>
        <end position="322"/>
    </location>
</feature>
<dbReference type="InterPro" id="IPR001750">
    <property type="entry name" value="ND/Mrp_TM"/>
</dbReference>
<keyword evidence="6 8" id="KW-0472">Membrane</keyword>
<evidence type="ECO:0000256" key="1">
    <source>
        <dbReference type="ARBA" id="ARBA00004651"/>
    </source>
</evidence>
<evidence type="ECO:0000256" key="7">
    <source>
        <dbReference type="RuleBase" id="RU000320"/>
    </source>
</evidence>
<dbReference type="InterPro" id="IPR003918">
    <property type="entry name" value="NADH_UbQ_OxRdtase"/>
</dbReference>
<feature type="transmembrane region" description="Helical" evidence="8">
    <location>
        <begin position="673"/>
        <end position="691"/>
    </location>
</feature>
<evidence type="ECO:0000256" key="5">
    <source>
        <dbReference type="ARBA" id="ARBA00023002"/>
    </source>
</evidence>
<comment type="subcellular location">
    <subcellularLocation>
        <location evidence="1">Cell membrane</location>
        <topology evidence="1">Multi-pass membrane protein</topology>
    </subcellularLocation>
    <subcellularLocation>
        <location evidence="7">Membrane</location>
        <topology evidence="7">Multi-pass membrane protein</topology>
    </subcellularLocation>
</comment>
<evidence type="ECO:0000256" key="3">
    <source>
        <dbReference type="ARBA" id="ARBA00022692"/>
    </source>
</evidence>